<accession>A0ABR1SS02</accession>
<evidence type="ECO:0000256" key="3">
    <source>
        <dbReference type="ARBA" id="ARBA00009358"/>
    </source>
</evidence>
<comment type="function">
    <text evidence="14">Component of the coat protein complex II (COPII) which promotes the formation of transport vesicles from the endoplasmic reticulum (ER). The coat has two main functions, the physical deformation of the endoplasmic reticulum membrane into vesicles and the selection of cargo molecules.</text>
</comment>
<reference evidence="19 20" key="1">
    <citation type="submission" date="2023-01" db="EMBL/GenBank/DDBJ databases">
        <title>Analysis of 21 Apiospora genomes using comparative genomics revels a genus with tremendous synthesis potential of carbohydrate active enzymes and secondary metabolites.</title>
        <authorList>
            <person name="Sorensen T."/>
        </authorList>
    </citation>
    <scope>NUCLEOTIDE SEQUENCE [LARGE SCALE GENOMIC DNA]</scope>
    <source>
        <strain evidence="19 20">CBS 20057</strain>
    </source>
</reference>
<evidence type="ECO:0000256" key="2">
    <source>
        <dbReference type="ARBA" id="ARBA00004397"/>
    </source>
</evidence>
<keyword evidence="11" id="KW-0653">Protein transport</keyword>
<keyword evidence="9" id="KW-0256">Endoplasmic reticulum</keyword>
<evidence type="ECO:0000256" key="6">
    <source>
        <dbReference type="ARBA" id="ARBA00022448"/>
    </source>
</evidence>
<gene>
    <name evidence="19" type="ORF">PG991_001408</name>
</gene>
<protein>
    <recommendedName>
        <fullName evidence="5">Protein transport protein SEC31</fullName>
    </recommendedName>
    <alternativeName>
        <fullName evidence="4">Protein transport protein sec31</fullName>
    </alternativeName>
</protein>
<dbReference type="InterPro" id="IPR015943">
    <property type="entry name" value="WD40/YVTN_repeat-like_dom_sf"/>
</dbReference>
<dbReference type="InterPro" id="IPR009917">
    <property type="entry name" value="SRA1/Sec31"/>
</dbReference>
<feature type="region of interest" description="Disordered" evidence="16">
    <location>
        <begin position="470"/>
        <end position="501"/>
    </location>
</feature>
<dbReference type="Pfam" id="PF00400">
    <property type="entry name" value="WD40"/>
    <property type="match status" value="1"/>
</dbReference>
<keyword evidence="7 15" id="KW-0853">WD repeat</keyword>
<feature type="compositionally biased region" description="Low complexity" evidence="16">
    <location>
        <begin position="1111"/>
        <end position="1130"/>
    </location>
</feature>
<evidence type="ECO:0000256" key="7">
    <source>
        <dbReference type="ARBA" id="ARBA00022574"/>
    </source>
</evidence>
<organism evidence="19 20">
    <name type="scientific">Apiospora marii</name>
    <dbReference type="NCBI Taxonomy" id="335849"/>
    <lineage>
        <taxon>Eukaryota</taxon>
        <taxon>Fungi</taxon>
        <taxon>Dikarya</taxon>
        <taxon>Ascomycota</taxon>
        <taxon>Pezizomycotina</taxon>
        <taxon>Sordariomycetes</taxon>
        <taxon>Xylariomycetidae</taxon>
        <taxon>Amphisphaeriales</taxon>
        <taxon>Apiosporaceae</taxon>
        <taxon>Apiospora</taxon>
    </lineage>
</organism>
<feature type="compositionally biased region" description="Low complexity" evidence="16">
    <location>
        <begin position="786"/>
        <end position="797"/>
    </location>
</feature>
<dbReference type="SMART" id="SM00320">
    <property type="entry name" value="WD40"/>
    <property type="match status" value="5"/>
</dbReference>
<evidence type="ECO:0000259" key="17">
    <source>
        <dbReference type="Pfam" id="PF07304"/>
    </source>
</evidence>
<dbReference type="PANTHER" id="PTHR13923:SF11">
    <property type="entry name" value="SECRETORY 31, ISOFORM D"/>
    <property type="match status" value="1"/>
</dbReference>
<feature type="compositionally biased region" description="Pro residues" evidence="16">
    <location>
        <begin position="1132"/>
        <end position="1143"/>
    </location>
</feature>
<evidence type="ECO:0000256" key="11">
    <source>
        <dbReference type="ARBA" id="ARBA00022927"/>
    </source>
</evidence>
<evidence type="ECO:0000256" key="16">
    <source>
        <dbReference type="SAM" id="MobiDB-lite"/>
    </source>
</evidence>
<name>A0ABR1SS02_9PEZI</name>
<evidence type="ECO:0000256" key="4">
    <source>
        <dbReference type="ARBA" id="ARBA00013507"/>
    </source>
</evidence>
<dbReference type="Pfam" id="PF12931">
    <property type="entry name" value="TPR_Sec16"/>
    <property type="match status" value="1"/>
</dbReference>
<feature type="region of interest" description="Disordered" evidence="16">
    <location>
        <begin position="786"/>
        <end position="1175"/>
    </location>
</feature>
<keyword evidence="12" id="KW-0472">Membrane</keyword>
<evidence type="ECO:0000256" key="9">
    <source>
        <dbReference type="ARBA" id="ARBA00022824"/>
    </source>
</evidence>
<feature type="domain" description="Sec16 Sec23-binding" evidence="18">
    <location>
        <begin position="552"/>
        <end position="773"/>
    </location>
</feature>
<comment type="caution">
    <text evidence="19">The sequence shown here is derived from an EMBL/GenBank/DDBJ whole genome shotgun (WGS) entry which is preliminary data.</text>
</comment>
<dbReference type="Gene3D" id="2.130.10.10">
    <property type="entry name" value="YVTN repeat-like/Quinoprotein amine dehydrogenase"/>
    <property type="match status" value="1"/>
</dbReference>
<comment type="similarity">
    <text evidence="3">Belongs to the WD repeat SEC31 family.</text>
</comment>
<feature type="compositionally biased region" description="Pro residues" evidence="16">
    <location>
        <begin position="909"/>
        <end position="919"/>
    </location>
</feature>
<dbReference type="InterPro" id="IPR024298">
    <property type="entry name" value="Sec16_Sec23-bd"/>
</dbReference>
<dbReference type="PANTHER" id="PTHR13923">
    <property type="entry name" value="SEC31-RELATED PROTEIN"/>
    <property type="match status" value="1"/>
</dbReference>
<sequence>MVRLREISRTAAFAWSPGAGKPLIVTGTRAGAVDADFSGDTKLELWDLDLDNQEQGLELQPLASIAADSRFYDIAWGPPTDDYPQGVIAGALENGSLDLWDAEKLIDGDEDALIARTTKHTGAIKSLQFNPLRPQILATAGVKGELFIYDVNDPSNAFRLGTAAAHDLECVAWNRKVAHILATGGSGGFVTVWDLKTKKSSLTLNNNRKPVSAIAWDPNNSTKLMTATYDDLAPVILLWNLRNSNAPERTLQGHEQGILSLSWCQQDDDLMLSCGKDNKTVIWSPNTGARYGEFPEVTNWTFSVRFHPHNPNLSATASFDGKITVQTFQNTNPSAVQNNTQNNLDGEDFFTQAQTQPQGAAFTLPKAPKWLERPVGVTFGFGGKLITFKPVPTQPGQPRASKIEIAQFSVDSDIGTATEKFEESLKAGDIAAICESHKEQATSDEEKAEWQVMSTLLSENPRQQIAEYLGFSQEEGETNGVAEDSAEGKDEKPEKLEAAKGHKKNRLSTFFSDGAEGEGDDFLASLSATKGAKTDNPFHLFGENDSDVEKQITKALMMGQFEKATMICLDEKRMADAFMIANCGGKELMDKVQAAYISQKEGMPSYLRLLSSVIVKNLWDVVYNADLADWKETMVTLCTFADPTEFPDLCEALGDRLLENGSRQDASLCYLVGSKLEKVVGIWISELEEAEKAGMAEGSDTTFSVHARTLQQFIEKVTVFRQVAKFQDTETGLPSGWKLSALYDKYTEYADIVAAHGQLNVAQKYLELLPTTYPAADVARNRIRQATQKKTAQPAAAVSSGRTSRPTVPGYMPPQPTGPAPPGTITRPTIPGYMPPAPAQSAVHQSLYGAPGVPTPQANPYAPSAASNPYAPQQGYQPTPPPQQGGYAPPIGSYAPQGNNFGPPKTTTAPPPSNRPPPLKEAGNWNDVPIVTRPPPPRKPTPNTAAVNSPYGVQPGMPTPPPPQSPYTRGTATPPPPPKGPAYPRVMSPLGGGQQMGQMAPPPRSGSTTASQYAPPPMASGGQPLPHPPPMANVVGRTASPYNAPPAAAGGPPSNRYAPSPAAQTSMPPPNPQMAPPPQGMRPPPPANPYAAAPQGSPAPNPYAPQQGYEPSMGQQGPPSSGPPSTMSGPPMGGPPMGGPPRTGPSAGNSPAPPPRSAAASPAKPKHPPGDRSHIPASAQQLVDILSQDMQRVAAKAPASFAPQVKDTQKRINILFDHLNNEELVKPDTIQQLTQLATLLEAKNYPEAQQLQVSIQTDRTEECGNWMVGVKRLISMSKATP</sequence>
<evidence type="ECO:0000256" key="14">
    <source>
        <dbReference type="ARBA" id="ARBA00025471"/>
    </source>
</evidence>
<dbReference type="Proteomes" id="UP001396898">
    <property type="component" value="Unassembled WGS sequence"/>
</dbReference>
<dbReference type="InterPro" id="IPR036322">
    <property type="entry name" value="WD40_repeat_dom_sf"/>
</dbReference>
<evidence type="ECO:0000256" key="12">
    <source>
        <dbReference type="ARBA" id="ARBA00023136"/>
    </source>
</evidence>
<feature type="compositionally biased region" description="Low complexity" evidence="16">
    <location>
        <begin position="856"/>
        <end position="877"/>
    </location>
</feature>
<feature type="compositionally biased region" description="Pro residues" evidence="16">
    <location>
        <begin position="811"/>
        <end position="822"/>
    </location>
</feature>
<dbReference type="Pfam" id="PF07304">
    <property type="entry name" value="SRA1"/>
    <property type="match status" value="1"/>
</dbReference>
<dbReference type="EMBL" id="JAQQWI010000003">
    <property type="protein sequence ID" value="KAK8037094.1"/>
    <property type="molecule type" value="Genomic_DNA"/>
</dbReference>
<evidence type="ECO:0000313" key="19">
    <source>
        <dbReference type="EMBL" id="KAK8037094.1"/>
    </source>
</evidence>
<evidence type="ECO:0000256" key="15">
    <source>
        <dbReference type="PROSITE-ProRule" id="PRU00221"/>
    </source>
</evidence>
<proteinExistence type="inferred from homology"/>
<feature type="compositionally biased region" description="Polar residues" evidence="16">
    <location>
        <begin position="896"/>
        <end position="908"/>
    </location>
</feature>
<evidence type="ECO:0000256" key="1">
    <source>
        <dbReference type="ARBA" id="ARBA00004299"/>
    </source>
</evidence>
<keyword evidence="6" id="KW-0813">Transport</keyword>
<dbReference type="SUPFAM" id="SSF50978">
    <property type="entry name" value="WD40 repeat-like"/>
    <property type="match status" value="1"/>
</dbReference>
<keyword evidence="13" id="KW-0968">Cytoplasmic vesicle</keyword>
<evidence type="ECO:0000256" key="10">
    <source>
        <dbReference type="ARBA" id="ARBA00022892"/>
    </source>
</evidence>
<comment type="subcellular location">
    <subcellularLocation>
        <location evidence="1">Cytoplasmic vesicle</location>
        <location evidence="1">COPII-coated vesicle membrane</location>
        <topology evidence="1">Peripheral membrane protein</topology>
        <orientation evidence="1">Cytoplasmic side</orientation>
    </subcellularLocation>
    <subcellularLocation>
        <location evidence="2">Endoplasmic reticulum membrane</location>
        <topology evidence="2">Peripheral membrane protein</topology>
        <orientation evidence="2">Cytoplasmic side</orientation>
    </subcellularLocation>
</comment>
<feature type="repeat" description="WD" evidence="15">
    <location>
        <begin position="251"/>
        <end position="293"/>
    </location>
</feature>
<dbReference type="InterPro" id="IPR001680">
    <property type="entry name" value="WD40_rpt"/>
</dbReference>
<feature type="compositionally biased region" description="Low complexity" evidence="16">
    <location>
        <begin position="823"/>
        <end position="832"/>
    </location>
</feature>
<feature type="compositionally biased region" description="Basic and acidic residues" evidence="16">
    <location>
        <begin position="486"/>
        <end position="500"/>
    </location>
</feature>
<evidence type="ECO:0000256" key="5">
    <source>
        <dbReference type="ARBA" id="ARBA00021236"/>
    </source>
</evidence>
<evidence type="ECO:0000313" key="20">
    <source>
        <dbReference type="Proteomes" id="UP001396898"/>
    </source>
</evidence>
<evidence type="ECO:0000256" key="13">
    <source>
        <dbReference type="ARBA" id="ARBA00023329"/>
    </source>
</evidence>
<dbReference type="PROSITE" id="PS50082">
    <property type="entry name" value="WD_REPEATS_2"/>
    <property type="match status" value="1"/>
</dbReference>
<evidence type="ECO:0000256" key="8">
    <source>
        <dbReference type="ARBA" id="ARBA00022737"/>
    </source>
</evidence>
<keyword evidence="10" id="KW-0931">ER-Golgi transport</keyword>
<dbReference type="Gene3D" id="1.25.40.1030">
    <property type="match status" value="1"/>
</dbReference>
<keyword evidence="8" id="KW-0677">Repeat</keyword>
<feature type="domain" description="SRA1/Sec31" evidence="17">
    <location>
        <begin position="1145"/>
        <end position="1276"/>
    </location>
</feature>
<keyword evidence="20" id="KW-1185">Reference proteome</keyword>
<dbReference type="Gene3D" id="1.20.940.10">
    <property type="entry name" value="Functional domain of the splicing factor Prp18"/>
    <property type="match status" value="1"/>
</dbReference>
<feature type="compositionally biased region" description="Pro residues" evidence="16">
    <location>
        <begin position="1067"/>
        <end position="1088"/>
    </location>
</feature>
<feature type="compositionally biased region" description="Low complexity" evidence="16">
    <location>
        <begin position="1039"/>
        <end position="1055"/>
    </location>
</feature>
<evidence type="ECO:0000259" key="18">
    <source>
        <dbReference type="Pfam" id="PF12931"/>
    </source>
</evidence>
<dbReference type="InterPro" id="IPR040251">
    <property type="entry name" value="SEC31-like"/>
</dbReference>